<accession>A0ABN9GG84</accession>
<gene>
    <name evidence="2" type="ORF">SPARVUS_LOCUS14105695</name>
</gene>
<evidence type="ECO:0000313" key="3">
    <source>
        <dbReference type="Proteomes" id="UP001162483"/>
    </source>
</evidence>
<organism evidence="2 3">
    <name type="scientific">Staurois parvus</name>
    <dbReference type="NCBI Taxonomy" id="386267"/>
    <lineage>
        <taxon>Eukaryota</taxon>
        <taxon>Metazoa</taxon>
        <taxon>Chordata</taxon>
        <taxon>Craniata</taxon>
        <taxon>Vertebrata</taxon>
        <taxon>Euteleostomi</taxon>
        <taxon>Amphibia</taxon>
        <taxon>Batrachia</taxon>
        <taxon>Anura</taxon>
        <taxon>Neobatrachia</taxon>
        <taxon>Ranoidea</taxon>
        <taxon>Ranidae</taxon>
        <taxon>Staurois</taxon>
    </lineage>
</organism>
<proteinExistence type="predicted"/>
<sequence>MGPRPGEKYSAYREHSVGHINCLNKEEEKLSGLRLELKKFRASYDRVWSSKRQTMKPQLKILEQRVSKQVKMVAALKAASGILRERYINGDRFRSARSKLVAEAHGHAEEESSLEEFSDAPAGEGACWVEADPASPPMHAAEVSPAVKVVGFGSIPPQQQPLDWGS</sequence>
<evidence type="ECO:0000256" key="1">
    <source>
        <dbReference type="SAM" id="MobiDB-lite"/>
    </source>
</evidence>
<comment type="caution">
    <text evidence="2">The sequence shown here is derived from an EMBL/GenBank/DDBJ whole genome shotgun (WGS) entry which is preliminary data.</text>
</comment>
<name>A0ABN9GG84_9NEOB</name>
<evidence type="ECO:0000313" key="2">
    <source>
        <dbReference type="EMBL" id="CAI9608442.1"/>
    </source>
</evidence>
<feature type="region of interest" description="Disordered" evidence="1">
    <location>
        <begin position="107"/>
        <end position="135"/>
    </location>
</feature>
<dbReference type="EMBL" id="CATNWA010018604">
    <property type="protein sequence ID" value="CAI9608442.1"/>
    <property type="molecule type" value="Genomic_DNA"/>
</dbReference>
<keyword evidence="3" id="KW-1185">Reference proteome</keyword>
<protein>
    <submittedName>
        <fullName evidence="2">Uncharacterized protein</fullName>
    </submittedName>
</protein>
<reference evidence="2" key="1">
    <citation type="submission" date="2023-05" db="EMBL/GenBank/DDBJ databases">
        <authorList>
            <person name="Stuckert A."/>
        </authorList>
    </citation>
    <scope>NUCLEOTIDE SEQUENCE</scope>
</reference>
<dbReference type="Proteomes" id="UP001162483">
    <property type="component" value="Unassembled WGS sequence"/>
</dbReference>